<proteinExistence type="predicted"/>
<comment type="caution">
    <text evidence="1">The sequence shown here is derived from an EMBL/GenBank/DDBJ whole genome shotgun (WGS) entry which is preliminary data.</text>
</comment>
<reference evidence="1 2" key="1">
    <citation type="submission" date="2013-08" db="EMBL/GenBank/DDBJ databases">
        <authorList>
            <person name="Durkin A.S."/>
            <person name="Haft D.R."/>
            <person name="McCorrison J."/>
            <person name="Torralba M."/>
            <person name="Gillis M."/>
            <person name="Haft D.H."/>
            <person name="Methe B."/>
            <person name="Sutton G."/>
            <person name="Nelson K.E."/>
        </authorList>
    </citation>
    <scope>NUCLEOTIDE SEQUENCE [LARGE SCALE GENOMIC DNA]</scope>
    <source>
        <strain evidence="1 2">F0493</strain>
    </source>
</reference>
<evidence type="ECO:0000313" key="1">
    <source>
        <dbReference type="EMBL" id="ERK01239.1"/>
    </source>
</evidence>
<organism evidence="1 2">
    <name type="scientific">Segatella salivae F0493</name>
    <dbReference type="NCBI Taxonomy" id="1395125"/>
    <lineage>
        <taxon>Bacteria</taxon>
        <taxon>Pseudomonadati</taxon>
        <taxon>Bacteroidota</taxon>
        <taxon>Bacteroidia</taxon>
        <taxon>Bacteroidales</taxon>
        <taxon>Prevotellaceae</taxon>
        <taxon>Segatella</taxon>
    </lineage>
</organism>
<sequence length="45" mass="5036">MALLKNYSSKTTKTNDAFHTKICVILSDKTSLMAKPFAPNHFSFS</sequence>
<dbReference type="PATRIC" id="fig|1395125.3.peg.1133"/>
<name>U2MPM5_9BACT</name>
<dbReference type="Proteomes" id="UP000017023">
    <property type="component" value="Unassembled WGS sequence"/>
</dbReference>
<evidence type="ECO:0000313" key="2">
    <source>
        <dbReference type="Proteomes" id="UP000017023"/>
    </source>
</evidence>
<gene>
    <name evidence="1" type="ORF">HMPREF9145_2629</name>
</gene>
<dbReference type="EMBL" id="AWGW01000014">
    <property type="protein sequence ID" value="ERK01239.1"/>
    <property type="molecule type" value="Genomic_DNA"/>
</dbReference>
<protein>
    <submittedName>
        <fullName evidence="1">Uncharacterized protein</fullName>
    </submittedName>
</protein>
<accession>U2MPM5</accession>
<dbReference type="AlphaFoldDB" id="U2MPM5"/>